<keyword evidence="3 8" id="KW-0479">Metal-binding</keyword>
<keyword evidence="8" id="KW-0028">Amino-acid biosynthesis</keyword>
<dbReference type="PROSITE" id="PS01244">
    <property type="entry name" value="ACONITASE_2"/>
    <property type="match status" value="1"/>
</dbReference>
<dbReference type="InterPro" id="IPR006251">
    <property type="entry name" value="Homoacnase/IPMdehydase_lsu"/>
</dbReference>
<evidence type="ECO:0000256" key="7">
    <source>
        <dbReference type="ARBA" id="ARBA00023304"/>
    </source>
</evidence>
<proteinExistence type="inferred from homology"/>
<dbReference type="HOGENOM" id="CLU_006714_3_4_7"/>
<sequence>MRHAVAHTLAMKLLQAASDEVIKEAGQIIRCRVSLVLANDITAPLAIKSFRQMGAATVFDKTKIALVMDHFTPNKDIASAEQVRGIREFAQEQDILHYYEGGDCGVEHALLPELGLVGPGDVVVGADSHTCTYGGLCAFATGMGSTDIAGAMALGETWFKVPQTIYVQIDGELSAYVGAKDLILHTIGKTGVDGARYKALEFGGSTVAALSVEGRLTMANMAIEAGGKVGLFAADAKTLAFAKAHGHTATQEIAPDAGAPYDEIIKIDAASLSPQVACPHLPDNVRGVDELAAEHIVVNQSVIGSCTNGRIEDLREAAAILKGRKVKKSVRCVVLPATPKIWTQALREGLLETFMEAGCIVGPPTCGPCLGGHMGILAKGERAIATTNRNFKGRMGHLESEVYLSSPSLAAAAAVAGEIVHPASL</sequence>
<accession>T2GG55</accession>
<dbReference type="NCBIfam" id="TIGR02086">
    <property type="entry name" value="IPMI_arch"/>
    <property type="match status" value="1"/>
</dbReference>
<dbReference type="PANTHER" id="PTHR43822:SF16">
    <property type="entry name" value="3-ISOPROPYLMALATE DEHYDRATASE LARGE SUBUNIT 2"/>
    <property type="match status" value="1"/>
</dbReference>
<comment type="catalytic activity">
    <reaction evidence="8">
        <text>(2R,3S)-3-isopropylmalate = (2S)-2-isopropylmalate</text>
        <dbReference type="Rhea" id="RHEA:32287"/>
        <dbReference type="ChEBI" id="CHEBI:1178"/>
        <dbReference type="ChEBI" id="CHEBI:35121"/>
        <dbReference type="EC" id="4.2.1.33"/>
    </reaction>
</comment>
<reference evidence="10 11" key="1">
    <citation type="journal article" date="2013" name="J. Bacteriol.">
        <title>Roles of HynAB and Ech, the only two hydrogenases found in the model sulfate reducer Desulfovibrio gigas.</title>
        <authorList>
            <person name="Morais-Silva F.O."/>
            <person name="Santos C.I."/>
            <person name="Rodrigues R."/>
            <person name="Pereira I.A."/>
            <person name="Rodrigues-Pousada C."/>
        </authorList>
    </citation>
    <scope>NUCLEOTIDE SEQUENCE [LARGE SCALE GENOMIC DNA]</scope>
    <source>
        <strain evidence="11">ATCC 19364 / DSM 1382 / NCIMB 9332 / VKM B-1759</strain>
    </source>
</reference>
<protein>
    <recommendedName>
        <fullName evidence="8">3-isopropylmalate dehydratase large subunit</fullName>
        <ecNumber evidence="8">4.2.1.33</ecNumber>
    </recommendedName>
    <alternativeName>
        <fullName evidence="8">Alpha-IPM isomerase</fullName>
        <shortName evidence="8">IPMI</shortName>
    </alternativeName>
    <alternativeName>
        <fullName evidence="8">Isopropylmalate isomerase</fullName>
    </alternativeName>
</protein>
<comment type="cofactor">
    <cofactor evidence="8">
        <name>[4Fe-4S] cluster</name>
        <dbReference type="ChEBI" id="CHEBI:49883"/>
    </cofactor>
    <text evidence="8">Binds 1 [4Fe-4S] cluster per subunit.</text>
</comment>
<dbReference type="PANTHER" id="PTHR43822">
    <property type="entry name" value="HOMOACONITASE, MITOCHONDRIAL-RELATED"/>
    <property type="match status" value="1"/>
</dbReference>
<dbReference type="OrthoDB" id="9764318at2"/>
<dbReference type="Pfam" id="PF00330">
    <property type="entry name" value="Aconitase"/>
    <property type="match status" value="1"/>
</dbReference>
<dbReference type="Gene3D" id="3.30.499.10">
    <property type="entry name" value="Aconitase, domain 3"/>
    <property type="match status" value="2"/>
</dbReference>
<dbReference type="eggNOG" id="COG0065">
    <property type="taxonomic scope" value="Bacteria"/>
</dbReference>
<dbReference type="AlphaFoldDB" id="T2GG55"/>
<dbReference type="InterPro" id="IPR018136">
    <property type="entry name" value="Aconitase_4Fe-4S_BS"/>
</dbReference>
<evidence type="ECO:0000313" key="10">
    <source>
        <dbReference type="EMBL" id="AGW14962.1"/>
    </source>
</evidence>
<dbReference type="STRING" id="1121448.DGI_3262"/>
<evidence type="ECO:0000259" key="9">
    <source>
        <dbReference type="Pfam" id="PF00330"/>
    </source>
</evidence>
<dbReference type="InterPro" id="IPR011826">
    <property type="entry name" value="HAcnase/IPMdehydase_lsu_prok"/>
</dbReference>
<dbReference type="InterPro" id="IPR036008">
    <property type="entry name" value="Aconitase_4Fe-4S_dom"/>
</dbReference>
<keyword evidence="6 8" id="KW-0456">Lyase</keyword>
<keyword evidence="4 8" id="KW-0408">Iron</keyword>
<dbReference type="GO" id="GO:0003861">
    <property type="term" value="F:3-isopropylmalate dehydratase activity"/>
    <property type="evidence" value="ECO:0007669"/>
    <property type="project" value="UniProtKB-UniRule"/>
</dbReference>
<comment type="similarity">
    <text evidence="8">Belongs to the aconitase/IPM isomerase family. LeuC type 2 subfamily.</text>
</comment>
<dbReference type="PROSITE" id="PS00450">
    <property type="entry name" value="ACONITASE_1"/>
    <property type="match status" value="1"/>
</dbReference>
<dbReference type="PATRIC" id="fig|1121448.10.peg.3215"/>
<dbReference type="GO" id="GO:0009098">
    <property type="term" value="P:L-leucine biosynthetic process"/>
    <property type="evidence" value="ECO:0007669"/>
    <property type="project" value="UniProtKB-UniRule"/>
</dbReference>
<dbReference type="RefSeq" id="WP_021762061.1">
    <property type="nucleotide sequence ID" value="NC_022444.1"/>
</dbReference>
<evidence type="ECO:0000256" key="1">
    <source>
        <dbReference type="ARBA" id="ARBA00022430"/>
    </source>
</evidence>
<dbReference type="CDD" id="cd01583">
    <property type="entry name" value="IPMI"/>
    <property type="match status" value="1"/>
</dbReference>
<name>T2GG55_MEGG1</name>
<dbReference type="KEGG" id="dgg:DGI_3262"/>
<keyword evidence="5 8" id="KW-0411">Iron-sulfur</keyword>
<dbReference type="InterPro" id="IPR033941">
    <property type="entry name" value="IPMI_cat"/>
</dbReference>
<dbReference type="InterPro" id="IPR011823">
    <property type="entry name" value="IsopropMal_deHydtase_lsu_bac"/>
</dbReference>
<dbReference type="EMBL" id="CP006585">
    <property type="protein sequence ID" value="AGW14962.1"/>
    <property type="molecule type" value="Genomic_DNA"/>
</dbReference>
<dbReference type="NCBIfam" id="TIGR01343">
    <property type="entry name" value="hacA_fam"/>
    <property type="match status" value="1"/>
</dbReference>
<dbReference type="GO" id="GO:0051539">
    <property type="term" value="F:4 iron, 4 sulfur cluster binding"/>
    <property type="evidence" value="ECO:0007669"/>
    <property type="project" value="UniProtKB-KW"/>
</dbReference>
<dbReference type="NCBIfam" id="NF001614">
    <property type="entry name" value="PRK00402.1"/>
    <property type="match status" value="1"/>
</dbReference>
<comment type="subunit">
    <text evidence="8">Heterodimer of LeuC and LeuD.</text>
</comment>
<keyword evidence="7 8" id="KW-0100">Branched-chain amino acid biosynthesis</keyword>
<evidence type="ECO:0000256" key="6">
    <source>
        <dbReference type="ARBA" id="ARBA00023239"/>
    </source>
</evidence>
<keyword evidence="1 8" id="KW-0432">Leucine biosynthesis</keyword>
<keyword evidence="11" id="KW-1185">Reference proteome</keyword>
<dbReference type="UniPathway" id="UPA00048">
    <property type="reaction ID" value="UER00071"/>
</dbReference>
<evidence type="ECO:0000256" key="8">
    <source>
        <dbReference type="HAMAP-Rule" id="MF_01027"/>
    </source>
</evidence>
<evidence type="ECO:0000256" key="2">
    <source>
        <dbReference type="ARBA" id="ARBA00022485"/>
    </source>
</evidence>
<dbReference type="SUPFAM" id="SSF53732">
    <property type="entry name" value="Aconitase iron-sulfur domain"/>
    <property type="match status" value="1"/>
</dbReference>
<feature type="binding site" evidence="8">
    <location>
        <position position="306"/>
    </location>
    <ligand>
        <name>[4Fe-4S] cluster</name>
        <dbReference type="ChEBI" id="CHEBI:49883"/>
    </ligand>
</feature>
<feature type="binding site" evidence="8">
    <location>
        <position position="369"/>
    </location>
    <ligand>
        <name>[4Fe-4S] cluster</name>
        <dbReference type="ChEBI" id="CHEBI:49883"/>
    </ligand>
</feature>
<organism evidence="10 11">
    <name type="scientific">Megalodesulfovibrio gigas (strain ATCC 19364 / DSM 1382 / NCIMB 9332 / VKM B-1759)</name>
    <name type="common">Desulfovibrio gigas</name>
    <dbReference type="NCBI Taxonomy" id="1121448"/>
    <lineage>
        <taxon>Bacteria</taxon>
        <taxon>Pseudomonadati</taxon>
        <taxon>Thermodesulfobacteriota</taxon>
        <taxon>Desulfovibrionia</taxon>
        <taxon>Desulfovibrionales</taxon>
        <taxon>Desulfovibrionaceae</taxon>
        <taxon>Megalodesulfovibrio</taxon>
    </lineage>
</organism>
<dbReference type="InterPro" id="IPR015931">
    <property type="entry name" value="Acnase/IPM_dHydase_lsu_aba_1/3"/>
</dbReference>
<feature type="binding site" evidence="8">
    <location>
        <position position="366"/>
    </location>
    <ligand>
        <name>[4Fe-4S] cluster</name>
        <dbReference type="ChEBI" id="CHEBI:49883"/>
    </ligand>
</feature>
<dbReference type="PRINTS" id="PR00415">
    <property type="entry name" value="ACONITASE"/>
</dbReference>
<keyword evidence="2 8" id="KW-0004">4Fe-4S</keyword>
<dbReference type="Proteomes" id="UP000016587">
    <property type="component" value="Chromosome"/>
</dbReference>
<evidence type="ECO:0000256" key="5">
    <source>
        <dbReference type="ARBA" id="ARBA00023014"/>
    </source>
</evidence>
<dbReference type="HAMAP" id="MF_01027">
    <property type="entry name" value="LeuC_type2"/>
    <property type="match status" value="1"/>
</dbReference>
<reference evidence="11" key="2">
    <citation type="submission" date="2013-07" db="EMBL/GenBank/DDBJ databases">
        <authorList>
            <person name="Morais-Silva F.O."/>
            <person name="Rezende A.M."/>
            <person name="Pimentel C."/>
            <person name="Resende D.M."/>
            <person name="Santos C.I."/>
            <person name="Clemente C."/>
            <person name="de Oliveira L.M."/>
            <person name="da Silva S.M."/>
            <person name="Costa D.A."/>
            <person name="Varela-Raposo A."/>
            <person name="Horacio E.C.A."/>
            <person name="Matos M."/>
            <person name="Flores O."/>
            <person name="Ruiz J.C."/>
            <person name="Rodrigues-Pousada C."/>
        </authorList>
    </citation>
    <scope>NUCLEOTIDE SEQUENCE [LARGE SCALE GENOMIC DNA]</scope>
    <source>
        <strain evidence="11">ATCC 19364 / DSM 1382 / NCIMB 9332 / VKM B-1759</strain>
    </source>
</reference>
<evidence type="ECO:0000256" key="3">
    <source>
        <dbReference type="ARBA" id="ARBA00022723"/>
    </source>
</evidence>
<dbReference type="InterPro" id="IPR001030">
    <property type="entry name" value="Acoase/IPM_deHydtase_lsu_aba"/>
</dbReference>
<feature type="domain" description="Aconitase/3-isopropylmalate dehydratase large subunit alpha/beta/alpha" evidence="9">
    <location>
        <begin position="23"/>
        <end position="417"/>
    </location>
</feature>
<evidence type="ECO:0000256" key="4">
    <source>
        <dbReference type="ARBA" id="ARBA00023004"/>
    </source>
</evidence>
<gene>
    <name evidence="8" type="primary">leuC</name>
    <name evidence="10" type="ORF">DGI_3262</name>
</gene>
<dbReference type="EC" id="4.2.1.33" evidence="8"/>
<dbReference type="NCBIfam" id="TIGR02083">
    <property type="entry name" value="LEU2"/>
    <property type="match status" value="1"/>
</dbReference>
<dbReference type="InterPro" id="IPR050067">
    <property type="entry name" value="IPM_dehydratase_rel_enz"/>
</dbReference>
<evidence type="ECO:0000313" key="11">
    <source>
        <dbReference type="Proteomes" id="UP000016587"/>
    </source>
</evidence>
<comment type="function">
    <text evidence="8">Catalyzes the isomerization between 2-isopropylmalate and 3-isopropylmalate, via the formation of 2-isopropylmaleate.</text>
</comment>
<comment type="pathway">
    <text evidence="8">Amino-acid biosynthesis; L-leucine biosynthesis; L-leucine from 3-methyl-2-oxobutanoate: step 2/4.</text>
</comment>
<dbReference type="GO" id="GO:0046872">
    <property type="term" value="F:metal ion binding"/>
    <property type="evidence" value="ECO:0007669"/>
    <property type="project" value="UniProtKB-KW"/>
</dbReference>